<dbReference type="PANTHER" id="PTHR22648">
    <property type="entry name" value="TRANSCRIPTION TERMINATION FACTOR NUSA"/>
    <property type="match status" value="1"/>
</dbReference>
<dbReference type="InterPro" id="IPR015946">
    <property type="entry name" value="KH_dom-like_a/b"/>
</dbReference>
<name>A0A0S1X930_THEBA</name>
<dbReference type="Gene3D" id="3.30.300.20">
    <property type="match status" value="2"/>
</dbReference>
<keyword evidence="3 7" id="KW-0694">RNA-binding</keyword>
<evidence type="ECO:0000256" key="1">
    <source>
        <dbReference type="ARBA" id="ARBA00022472"/>
    </source>
</evidence>
<evidence type="ECO:0000256" key="5">
    <source>
        <dbReference type="ARBA" id="ARBA00023163"/>
    </source>
</evidence>
<dbReference type="GO" id="GO:0005829">
    <property type="term" value="C:cytosol"/>
    <property type="evidence" value="ECO:0007669"/>
    <property type="project" value="TreeGrafter"/>
</dbReference>
<dbReference type="InterPro" id="IPR010212">
    <property type="entry name" value="NusA_arc"/>
</dbReference>
<dbReference type="InterPro" id="IPR004044">
    <property type="entry name" value="KH_dom_type_2"/>
</dbReference>
<dbReference type="NCBIfam" id="TIGR01952">
    <property type="entry name" value="nusA_arch"/>
    <property type="match status" value="1"/>
</dbReference>
<dbReference type="EMBL" id="CP013050">
    <property type="protein sequence ID" value="ALM74268.1"/>
    <property type="molecule type" value="Genomic_DNA"/>
</dbReference>
<evidence type="ECO:0000256" key="7">
    <source>
        <dbReference type="PROSITE-ProRule" id="PRU00117"/>
    </source>
</evidence>
<evidence type="ECO:0000256" key="3">
    <source>
        <dbReference type="ARBA" id="ARBA00022884"/>
    </source>
</evidence>
<dbReference type="Proteomes" id="UP000066042">
    <property type="component" value="Chromosome"/>
</dbReference>
<dbReference type="FunFam" id="3.30.300.20:FF:000024">
    <property type="entry name" value="Probable transcription termination protein NusA"/>
    <property type="match status" value="1"/>
</dbReference>
<gene>
    <name evidence="6" type="primary">nusA</name>
    <name evidence="9" type="ORF">TBCH5v1_0291</name>
</gene>
<evidence type="ECO:0000256" key="6">
    <source>
        <dbReference type="HAMAP-Rule" id="MF_00945"/>
    </source>
</evidence>
<evidence type="ECO:0000313" key="9">
    <source>
        <dbReference type="EMBL" id="ALM74268.1"/>
    </source>
</evidence>
<dbReference type="GO" id="GO:0003723">
    <property type="term" value="F:RNA binding"/>
    <property type="evidence" value="ECO:0007669"/>
    <property type="project" value="UniProtKB-UniRule"/>
</dbReference>
<keyword evidence="1 6" id="KW-0806">Transcription termination</keyword>
<keyword evidence="4 6" id="KW-0805">Transcription regulation</keyword>
<dbReference type="CDD" id="cd22530">
    <property type="entry name" value="KH-II_NusA_arch_rpt1"/>
    <property type="match status" value="1"/>
</dbReference>
<dbReference type="InterPro" id="IPR009019">
    <property type="entry name" value="KH_sf_prok-type"/>
</dbReference>
<accession>A0A0S1X930</accession>
<keyword evidence="5 6" id="KW-0804">Transcription</keyword>
<dbReference type="PATRIC" id="fig|55802.8.peg.288"/>
<dbReference type="InterPro" id="IPR030842">
    <property type="entry name" value="TF_NusA_bacterial"/>
</dbReference>
<feature type="domain" description="K Homology" evidence="8">
    <location>
        <begin position="33"/>
        <end position="116"/>
    </location>
</feature>
<dbReference type="PROSITE" id="PS50084">
    <property type="entry name" value="KH_TYPE_1"/>
    <property type="match status" value="1"/>
</dbReference>
<organism evidence="9 10">
    <name type="scientific">Thermococcus barophilus</name>
    <dbReference type="NCBI Taxonomy" id="55802"/>
    <lineage>
        <taxon>Archaea</taxon>
        <taxon>Methanobacteriati</taxon>
        <taxon>Methanobacteriota</taxon>
        <taxon>Thermococci</taxon>
        <taxon>Thermococcales</taxon>
        <taxon>Thermococcaceae</taxon>
        <taxon>Thermococcus</taxon>
    </lineage>
</organism>
<comment type="function">
    <text evidence="6">Participates in transcription termination.</text>
</comment>
<comment type="subcellular location">
    <subcellularLocation>
        <location evidence="6">Cytoplasm</location>
    </subcellularLocation>
</comment>
<dbReference type="SUPFAM" id="SSF54814">
    <property type="entry name" value="Prokaryotic type KH domain (KH-domain type II)"/>
    <property type="match status" value="2"/>
</dbReference>
<dbReference type="Pfam" id="PF07650">
    <property type="entry name" value="KH_2"/>
    <property type="match status" value="1"/>
</dbReference>
<dbReference type="InterPro" id="IPR004087">
    <property type="entry name" value="KH_dom"/>
</dbReference>
<dbReference type="AlphaFoldDB" id="A0A0S1X930"/>
<evidence type="ECO:0000256" key="2">
    <source>
        <dbReference type="ARBA" id="ARBA00022490"/>
    </source>
</evidence>
<dbReference type="STRING" id="55802.TBCH5v1_0291"/>
<comment type="similarity">
    <text evidence="6">Belongs to the NusA family.</text>
</comment>
<dbReference type="PANTHER" id="PTHR22648:SF0">
    <property type="entry name" value="TRANSCRIPTION TERMINATION_ANTITERMINATION PROTEIN NUSA"/>
    <property type="match status" value="1"/>
</dbReference>
<sequence>MMPLKLNTDQIKYIALFESFTGATVLDCIIDQDRNRLIYVIKKGEMGLALGKRGMNVRRIQSMLGKEIDLIEHSENPEEFLRNIYKTMGVRVKKVHITEKKNGKKVALLDVNQRDKPRAIGRGGHNINLVKELMERHHGIEDVVII</sequence>
<dbReference type="SMART" id="SM00322">
    <property type="entry name" value="KH"/>
    <property type="match status" value="1"/>
</dbReference>
<dbReference type="HAMAP" id="MF_00945_A">
    <property type="entry name" value="NusA_A"/>
    <property type="match status" value="1"/>
</dbReference>
<dbReference type="CDD" id="cd22531">
    <property type="entry name" value="KH-II_NusA_arch_rpt2"/>
    <property type="match status" value="1"/>
</dbReference>
<evidence type="ECO:0000256" key="4">
    <source>
        <dbReference type="ARBA" id="ARBA00023015"/>
    </source>
</evidence>
<evidence type="ECO:0000259" key="8">
    <source>
        <dbReference type="SMART" id="SM00322"/>
    </source>
</evidence>
<dbReference type="GO" id="GO:0006353">
    <property type="term" value="P:DNA-templated transcription termination"/>
    <property type="evidence" value="ECO:0007669"/>
    <property type="project" value="UniProtKB-UniRule"/>
</dbReference>
<proteinExistence type="inferred from homology"/>
<dbReference type="GO" id="GO:0031564">
    <property type="term" value="P:transcription antitermination"/>
    <property type="evidence" value="ECO:0007669"/>
    <property type="project" value="InterPro"/>
</dbReference>
<protein>
    <recommendedName>
        <fullName evidence="6">Probable transcription termination protein NusA</fullName>
    </recommendedName>
</protein>
<evidence type="ECO:0000313" key="10">
    <source>
        <dbReference type="Proteomes" id="UP000066042"/>
    </source>
</evidence>
<reference evidence="9 10" key="1">
    <citation type="journal article" date="2016" name="Genome Announc.">
        <title>Complete genome sequence of the hyperthermophilic and piezophilic archaeon Thermococcus barophilus Ch5, capable of growth at the expense of hydrogenogenesis from carbon monoxide and formate.</title>
        <authorList>
            <person name="Oger P."/>
            <person name="Sokolova T.G."/>
            <person name="Kozhevnikova D.A."/>
            <person name="Taranov E.A."/>
            <person name="Vannier P."/>
            <person name="Lee H.S."/>
            <person name="Kwon K.K."/>
            <person name="Kang S.G."/>
            <person name="Lee J.H."/>
            <person name="Bonch-Osmolovskaya E.A."/>
            <person name="Lebedinsky A.V."/>
        </authorList>
    </citation>
    <scope>NUCLEOTIDE SEQUENCE [LARGE SCALE GENOMIC DNA]</scope>
    <source>
        <strain evidence="10">Ch5</strain>
    </source>
</reference>
<keyword evidence="2 6" id="KW-0963">Cytoplasm</keyword>